<keyword evidence="2" id="KW-1185">Reference proteome</keyword>
<dbReference type="Pfam" id="PF08837">
    <property type="entry name" value="DUF1810"/>
    <property type="match status" value="1"/>
</dbReference>
<gene>
    <name evidence="1" type="ORF">UC35_02285</name>
</gene>
<dbReference type="SUPFAM" id="SSF140736">
    <property type="entry name" value="Rv1873-like"/>
    <property type="match status" value="1"/>
</dbReference>
<evidence type="ECO:0000313" key="2">
    <source>
        <dbReference type="Proteomes" id="UP000070433"/>
    </source>
</evidence>
<dbReference type="EMBL" id="CP010951">
    <property type="protein sequence ID" value="AMO25206.1"/>
    <property type="molecule type" value="Genomic_DNA"/>
</dbReference>
<evidence type="ECO:0000313" key="1">
    <source>
        <dbReference type="EMBL" id="AMO25206.1"/>
    </source>
</evidence>
<organism evidence="1 2">
    <name type="scientific">Ramlibacter tataouinensis</name>
    <dbReference type="NCBI Taxonomy" id="94132"/>
    <lineage>
        <taxon>Bacteria</taxon>
        <taxon>Pseudomonadati</taxon>
        <taxon>Pseudomonadota</taxon>
        <taxon>Betaproteobacteria</taxon>
        <taxon>Burkholderiales</taxon>
        <taxon>Comamonadaceae</taxon>
        <taxon>Ramlibacter</taxon>
    </lineage>
</organism>
<dbReference type="Proteomes" id="UP000070433">
    <property type="component" value="Chromosome"/>
</dbReference>
<dbReference type="Gene3D" id="1.25.40.380">
    <property type="entry name" value="Protein of unknown function DUF1810"/>
    <property type="match status" value="1"/>
</dbReference>
<dbReference type="AlphaFoldDB" id="A0A127JYZ0"/>
<reference evidence="1 2" key="1">
    <citation type="journal article" date="2014" name="Int. J. Syst. Evol. Microbiol.">
        <title>Ramlibacter solisilvae sp. nov., isolated from forest soil, and emended description of the genus Ramlibacter.</title>
        <authorList>
            <person name="Lee H.J."/>
            <person name="Lee S.H."/>
            <person name="Lee S.S."/>
            <person name="Lee J.S."/>
            <person name="Kim Y."/>
            <person name="Kim S.C."/>
            <person name="Jeon C.O."/>
        </authorList>
    </citation>
    <scope>NUCLEOTIDE SEQUENCE [LARGE SCALE GENOMIC DNA]</scope>
    <source>
        <strain evidence="1 2">5-10</strain>
    </source>
</reference>
<dbReference type="InterPro" id="IPR014937">
    <property type="entry name" value="DUF1810"/>
</dbReference>
<protein>
    <submittedName>
        <fullName evidence="1">Calpastatin</fullName>
    </submittedName>
</protein>
<proteinExistence type="predicted"/>
<dbReference type="InterPro" id="IPR036287">
    <property type="entry name" value="Rv1873-like_sf"/>
</dbReference>
<accession>A0A127JYZ0</accession>
<dbReference type="PIRSF" id="PIRSF008546">
    <property type="entry name" value="UCP008546"/>
    <property type="match status" value="1"/>
</dbReference>
<dbReference type="OrthoDB" id="9801870at2"/>
<sequence>MMMSDDPFDLQRFVAAQDPLFDGVQDELRQGRKRTHWMWFVFPQLAALGASPTAKHYGIASLDEARAYLAHPVLGPRLRACCELLLQLEGRTAHQVFGYPDELKLRSCLTLFDRAAGGAPLFARCLDKYYAGQPDAATLQLVH</sequence>
<name>A0A127JYZ0_9BURK</name>